<dbReference type="InterPro" id="IPR029058">
    <property type="entry name" value="AB_hydrolase_fold"/>
</dbReference>
<accession>A0ABV8KM85</accession>
<gene>
    <name evidence="1" type="ORF">ACFOX0_14480</name>
</gene>
<evidence type="ECO:0000313" key="2">
    <source>
        <dbReference type="Proteomes" id="UP001595868"/>
    </source>
</evidence>
<organism evidence="1 2">
    <name type="scientific">Micromonospora zhanjiangensis</name>
    <dbReference type="NCBI Taxonomy" id="1522057"/>
    <lineage>
        <taxon>Bacteria</taxon>
        <taxon>Bacillati</taxon>
        <taxon>Actinomycetota</taxon>
        <taxon>Actinomycetes</taxon>
        <taxon>Micromonosporales</taxon>
        <taxon>Micromonosporaceae</taxon>
        <taxon>Micromonospora</taxon>
    </lineage>
</organism>
<dbReference type="SUPFAM" id="SSF53474">
    <property type="entry name" value="alpha/beta-Hydrolases"/>
    <property type="match status" value="1"/>
</dbReference>
<evidence type="ECO:0000313" key="1">
    <source>
        <dbReference type="EMBL" id="MFC4107129.1"/>
    </source>
</evidence>
<sequence>MADAVVIPGGRYGPGTPLLMYGGDVAERRGATVHRHEWSPRAPFSDTPDAEEIVCADLTPLLDSLDGRPLLIGKSFGSNAARLAVERQLPAVWLTPLLTRSWVVAALRRASAPFLLVGGTGDGLWDGVLARELTPHVFEVPGADHGMYVPGPLTESVAVLGRVVVAVDRFLDDINWPDAPAAS</sequence>
<dbReference type="Proteomes" id="UP001595868">
    <property type="component" value="Unassembled WGS sequence"/>
</dbReference>
<dbReference type="Gene3D" id="3.40.50.1820">
    <property type="entry name" value="alpha/beta hydrolase"/>
    <property type="match status" value="1"/>
</dbReference>
<reference evidence="2" key="1">
    <citation type="journal article" date="2019" name="Int. J. Syst. Evol. Microbiol.">
        <title>The Global Catalogue of Microorganisms (GCM) 10K type strain sequencing project: providing services to taxonomists for standard genome sequencing and annotation.</title>
        <authorList>
            <consortium name="The Broad Institute Genomics Platform"/>
            <consortium name="The Broad Institute Genome Sequencing Center for Infectious Disease"/>
            <person name="Wu L."/>
            <person name="Ma J."/>
        </authorList>
    </citation>
    <scope>NUCLEOTIDE SEQUENCE [LARGE SCALE GENOMIC DNA]</scope>
    <source>
        <strain evidence="2">2902at01</strain>
    </source>
</reference>
<dbReference type="EMBL" id="JBHSBN010000008">
    <property type="protein sequence ID" value="MFC4107129.1"/>
    <property type="molecule type" value="Genomic_DNA"/>
</dbReference>
<dbReference type="GO" id="GO:0016787">
    <property type="term" value="F:hydrolase activity"/>
    <property type="evidence" value="ECO:0007669"/>
    <property type="project" value="UniProtKB-KW"/>
</dbReference>
<protein>
    <submittedName>
        <fullName evidence="1">Alpha/beta hydrolase</fullName>
    </submittedName>
</protein>
<keyword evidence="2" id="KW-1185">Reference proteome</keyword>
<comment type="caution">
    <text evidence="1">The sequence shown here is derived from an EMBL/GenBank/DDBJ whole genome shotgun (WGS) entry which is preliminary data.</text>
</comment>
<proteinExistence type="predicted"/>
<name>A0ABV8KM85_9ACTN</name>
<keyword evidence="1" id="KW-0378">Hydrolase</keyword>
<dbReference type="RefSeq" id="WP_377545703.1">
    <property type="nucleotide sequence ID" value="NZ_JBHSBN010000008.1"/>
</dbReference>